<feature type="active site" description="For nuclease activity" evidence="15">
    <location>
        <position position="1050"/>
    </location>
</feature>
<evidence type="ECO:0000256" key="15">
    <source>
        <dbReference type="HAMAP-Rule" id="MF_01485"/>
    </source>
</evidence>
<dbReference type="InterPro" id="IPR027417">
    <property type="entry name" value="P-loop_NTPase"/>
</dbReference>
<reference evidence="20" key="1">
    <citation type="submission" date="2015-10" db="EMBL/GenBank/DDBJ databases">
        <authorList>
            <person name="Manzano-Marin A."/>
            <person name="Manzano-Marin A."/>
        </authorList>
    </citation>
    <scope>NUCLEOTIDE SEQUENCE [LARGE SCALE GENOMIC DNA]</scope>
    <source>
        <strain evidence="20">BTs</strain>
    </source>
</reference>
<dbReference type="HAMAP" id="MF_01485">
    <property type="entry name" value="RecB"/>
    <property type="match status" value="1"/>
</dbReference>
<dbReference type="Gene3D" id="3.40.50.300">
    <property type="entry name" value="P-loop containing nucleotide triphosphate hydrolases"/>
    <property type="match status" value="2"/>
</dbReference>
<keyword evidence="12 15" id="KW-0413">Isomerase</keyword>
<proteinExistence type="inferred from homology"/>
<sequence>MNKINSLFTEFPKKGITLIEASAGTGKTFTIIKLYFTLLFNTFLKKKKYNYSIKNLLLLTFTKNSQLELKSRIFNYFKKIKKKYIQKKKILKNKTIEDTFNFFEKIEKNICDLEIYTIHSFFWKILIENQFICSNEIPKKILKNIHKLLLKSTKYFWRKIFYTLEKNVLYILLKKWKTPIILYKTIISFTKFQKNIYKIYPTREILTKQHNHFLKIIKNTKILWIKEKKKILPFLKNFKLNKRIYTLKNTINWINQITKWAFEKTKDYFLPKILKYFSNQKLKFKKKNKNLKNLLIFQNIENLLQTNFSLNEIFLKLSTIEIFFIFQKIKIKKNYIDFDDINKLILKNIKKKKSLLKKNIQKKYPIIFVDECQDIDMIQNKIFLFLYQKSKINSLILVGDPKQSIYSFRNADLKYYFFFQKIAKKKYFLNTNYRSSPNIVHAINELFGYKNFPFILKKLLYQNSKINMKNKHFSFFVKNVKQKSLKFFLCSQKQITKKEYFKISAKECAYSIANWILLKSQKKTTITFQKNKHINLLPKDIAVLVKNKNEAKIIKKELSKINIKSFYTSEKKNFFLKKITLEILWILEYILDIENENKFQKILLTKFFYENIYEIHQINLKIKKKIKIQKKIKKYSKIWKKNGIFEMFYNIYQNSKNIFKINYKEFIKIITILEKKDQTIKNKIFFVQWLKSKIQKNSEYSIDDQEISNFSKNYVQIITIFKSKGLEYPIVWIPFLNFYDQKINLFFKTNIKIQKKNIIIQNIHKNCKNLEKKNFSEELRLLYVALTRCQIHCCISLAFILHKKKKNNNSLNFLLKNRINKKKLFFKNYLQNTSKNIIQIYDTKTILKFKNITSFYKKKNIQKNFIKILLPWEILSYSKILKKQKKNIQNIHFFSKNNQKFNTKKKINVYTSYNFPSGKEYGKLLHKILKNINFFKISKNFQINLKKYSDLISKKKQNFLSKWIYNIIHCPILSHSFSLNQLKKNQYIQEMQFYIPIEKQFDVIKFNKIIKNFDFNSQILPEIEYSCITGMLTGFIDLICFWNNQYFIIDYKTNLLGPKNKDYNKKNIKIEIMKHRYDIQYQIYSLALHRYLKNNLQNYQFTIHFGGIIYLFLRAFDNIKNKNGIFFHQPKKILIEKLDLLFSGK</sequence>
<dbReference type="EC" id="3.1.11.5" evidence="15"/>
<keyword evidence="6 15" id="KW-0347">Helicase</keyword>
<feature type="binding site" evidence="15">
    <location>
        <position position="926"/>
    </location>
    <ligand>
        <name>Mg(2+)</name>
        <dbReference type="ChEBI" id="CHEBI:18420"/>
    </ligand>
</feature>
<dbReference type="GO" id="GO:0003677">
    <property type="term" value="F:DNA binding"/>
    <property type="evidence" value="ECO:0007669"/>
    <property type="project" value="UniProtKB-UniRule"/>
</dbReference>
<comment type="domain">
    <text evidence="15">The C-terminal domain has nuclease activity and interacts with RecD. It interacts with RecA, facilitating its loading onto ssDNA.</text>
</comment>
<comment type="similarity">
    <text evidence="15">Belongs to the helicase family. UvrD subfamily.</text>
</comment>
<dbReference type="GO" id="GO:0000287">
    <property type="term" value="F:magnesium ion binding"/>
    <property type="evidence" value="ECO:0007669"/>
    <property type="project" value="UniProtKB-UniRule"/>
</dbReference>
<dbReference type="SUPFAM" id="SSF52540">
    <property type="entry name" value="P-loop containing nucleoside triphosphate hydrolases"/>
    <property type="match status" value="1"/>
</dbReference>
<dbReference type="Pfam" id="PF13361">
    <property type="entry name" value="UvrD_C"/>
    <property type="match status" value="2"/>
</dbReference>
<evidence type="ECO:0000259" key="18">
    <source>
        <dbReference type="PROSITE" id="PS51217"/>
    </source>
</evidence>
<dbReference type="GO" id="GO:0005829">
    <property type="term" value="C:cytosol"/>
    <property type="evidence" value="ECO:0007669"/>
    <property type="project" value="TreeGrafter"/>
</dbReference>
<evidence type="ECO:0000256" key="4">
    <source>
        <dbReference type="ARBA" id="ARBA00022763"/>
    </source>
</evidence>
<evidence type="ECO:0000256" key="11">
    <source>
        <dbReference type="ARBA" id="ARBA00023204"/>
    </source>
</evidence>
<dbReference type="InterPro" id="IPR011604">
    <property type="entry name" value="PDDEXK-like_dom_sf"/>
</dbReference>
<dbReference type="AlphaFoldDB" id="A0A160SWZ1"/>
<protein>
    <recommendedName>
        <fullName evidence="15">RecBCD enzyme subunit RecB</fullName>
        <ecNumber evidence="15">3.1.11.5</ecNumber>
        <ecNumber evidence="15">5.6.2.4</ecNumber>
    </recommendedName>
    <alternativeName>
        <fullName evidence="15">DNA 3'-5' helicase subunit RecB</fullName>
    </alternativeName>
    <alternativeName>
        <fullName evidence="15">Exonuclease V subunit RecB</fullName>
        <shortName evidence="15">ExoV subunit RecB</shortName>
    </alternativeName>
    <alternativeName>
        <fullName evidence="15">Helicase/nuclease RecBCD subunit RecB</fullName>
    </alternativeName>
</protein>
<dbReference type="GO" id="GO:0005524">
    <property type="term" value="F:ATP binding"/>
    <property type="evidence" value="ECO:0007669"/>
    <property type="project" value="UniProtKB-UniRule"/>
</dbReference>
<gene>
    <name evidence="15 19" type="primary">recB</name>
    <name evidence="19" type="ORF">BTSPAZIEG_0305</name>
</gene>
<evidence type="ECO:0000256" key="10">
    <source>
        <dbReference type="ARBA" id="ARBA00023125"/>
    </source>
</evidence>
<dbReference type="GO" id="GO:0016887">
    <property type="term" value="F:ATP hydrolysis activity"/>
    <property type="evidence" value="ECO:0007669"/>
    <property type="project" value="RHEA"/>
</dbReference>
<evidence type="ECO:0000256" key="9">
    <source>
        <dbReference type="ARBA" id="ARBA00022842"/>
    </source>
</evidence>
<feature type="region of interest" description="DNA-binding and helicase activity, interacts with RecC" evidence="15">
    <location>
        <begin position="1"/>
        <end position="843"/>
    </location>
</feature>
<evidence type="ECO:0000256" key="6">
    <source>
        <dbReference type="ARBA" id="ARBA00022806"/>
    </source>
</evidence>
<keyword evidence="3 15" id="KW-0547">Nucleotide-binding</keyword>
<evidence type="ECO:0000256" key="13">
    <source>
        <dbReference type="ARBA" id="ARBA00034617"/>
    </source>
</evidence>
<feature type="binding site" evidence="15">
    <location>
        <position position="1037"/>
    </location>
    <ligand>
        <name>Mg(2+)</name>
        <dbReference type="ChEBI" id="CHEBI:18420"/>
    </ligand>
</feature>
<dbReference type="PROSITE" id="PS51217">
    <property type="entry name" value="UVRD_HELICASE_CTER"/>
    <property type="match status" value="1"/>
</dbReference>
<dbReference type="InterPro" id="IPR011335">
    <property type="entry name" value="Restrct_endonuc-II-like"/>
</dbReference>
<dbReference type="InterPro" id="IPR014016">
    <property type="entry name" value="UvrD-like_ATP-bd"/>
</dbReference>
<dbReference type="PATRIC" id="fig|98804.3.peg.288"/>
<accession>A0A160SWZ1</accession>
<keyword evidence="4 15" id="KW-0227">DNA damage</keyword>
<keyword evidence="2 15" id="KW-0479">Metal-binding</keyword>
<dbReference type="OrthoDB" id="9810135at2"/>
<dbReference type="Gene3D" id="1.10.3170.10">
    <property type="entry name" value="Recbcd, chain B, domain 2"/>
    <property type="match status" value="1"/>
</dbReference>
<dbReference type="CDD" id="cd22352">
    <property type="entry name" value="RecB_C-like"/>
    <property type="match status" value="1"/>
</dbReference>
<evidence type="ECO:0000256" key="2">
    <source>
        <dbReference type="ARBA" id="ARBA00022723"/>
    </source>
</evidence>
<comment type="catalytic activity">
    <reaction evidence="14 15">
        <text>ATP + H2O = ADP + phosphate + H(+)</text>
        <dbReference type="Rhea" id="RHEA:13065"/>
        <dbReference type="ChEBI" id="CHEBI:15377"/>
        <dbReference type="ChEBI" id="CHEBI:15378"/>
        <dbReference type="ChEBI" id="CHEBI:30616"/>
        <dbReference type="ChEBI" id="CHEBI:43474"/>
        <dbReference type="ChEBI" id="CHEBI:456216"/>
        <dbReference type="EC" id="5.6.2.4"/>
    </reaction>
</comment>
<dbReference type="NCBIfam" id="TIGR00609">
    <property type="entry name" value="recB"/>
    <property type="match status" value="1"/>
</dbReference>
<dbReference type="GO" id="GO:0043138">
    <property type="term" value="F:3'-5' DNA helicase activity"/>
    <property type="evidence" value="ECO:0007669"/>
    <property type="project" value="UniProtKB-UniRule"/>
</dbReference>
<keyword evidence="11 15" id="KW-0234">DNA repair</keyword>
<dbReference type="Proteomes" id="UP000243633">
    <property type="component" value="Chromosome 1"/>
</dbReference>
<evidence type="ECO:0000256" key="16">
    <source>
        <dbReference type="PROSITE-ProRule" id="PRU00560"/>
    </source>
</evidence>
<dbReference type="InterPro" id="IPR004586">
    <property type="entry name" value="RecB"/>
</dbReference>
<evidence type="ECO:0000256" key="8">
    <source>
        <dbReference type="ARBA" id="ARBA00022840"/>
    </source>
</evidence>
<dbReference type="EC" id="5.6.2.4" evidence="15"/>
<evidence type="ECO:0000313" key="19">
    <source>
        <dbReference type="EMBL" id="CUR53270.1"/>
    </source>
</evidence>
<evidence type="ECO:0000313" key="20">
    <source>
        <dbReference type="Proteomes" id="UP000243633"/>
    </source>
</evidence>
<evidence type="ECO:0000256" key="7">
    <source>
        <dbReference type="ARBA" id="ARBA00022839"/>
    </source>
</evidence>
<evidence type="ECO:0000256" key="12">
    <source>
        <dbReference type="ARBA" id="ARBA00023235"/>
    </source>
</evidence>
<dbReference type="GO" id="GO:0008854">
    <property type="term" value="F:exodeoxyribonuclease V activity"/>
    <property type="evidence" value="ECO:0007669"/>
    <property type="project" value="UniProtKB-EC"/>
</dbReference>
<evidence type="ECO:0000256" key="3">
    <source>
        <dbReference type="ARBA" id="ARBA00022741"/>
    </source>
</evidence>
<dbReference type="RefSeq" id="WP_075472783.1">
    <property type="nucleotide sequence ID" value="NZ_LN890285.1"/>
</dbReference>
<feature type="domain" description="UvrD-like helicase ATP-binding" evidence="17">
    <location>
        <begin position="1"/>
        <end position="436"/>
    </location>
</feature>
<dbReference type="GO" id="GO:0000724">
    <property type="term" value="P:double-strand break repair via homologous recombination"/>
    <property type="evidence" value="ECO:0007669"/>
    <property type="project" value="UniProtKB-UniRule"/>
</dbReference>
<keyword evidence="9 15" id="KW-0460">Magnesium</keyword>
<dbReference type="EMBL" id="LN890285">
    <property type="protein sequence ID" value="CUR53270.1"/>
    <property type="molecule type" value="Genomic_DNA"/>
</dbReference>
<comment type="catalytic activity">
    <reaction evidence="13 15">
        <text>Couples ATP hydrolysis with the unwinding of duplex DNA by translocating in the 3'-5' direction.</text>
        <dbReference type="EC" id="5.6.2.4"/>
    </reaction>
</comment>
<feature type="binding site" evidence="15">
    <location>
        <position position="1050"/>
    </location>
    <ligand>
        <name>Mg(2+)</name>
        <dbReference type="ChEBI" id="CHEBI:18420"/>
    </ligand>
</feature>
<dbReference type="Gene3D" id="1.10.486.10">
    <property type="entry name" value="PCRA, domain 4"/>
    <property type="match status" value="1"/>
</dbReference>
<dbReference type="PROSITE" id="PS51198">
    <property type="entry name" value="UVRD_HELICASE_ATP_BIND"/>
    <property type="match status" value="1"/>
</dbReference>
<feature type="binding site" evidence="16">
    <location>
        <begin position="21"/>
        <end position="28"/>
    </location>
    <ligand>
        <name>ATP</name>
        <dbReference type="ChEBI" id="CHEBI:30616"/>
    </ligand>
</feature>
<comment type="catalytic activity">
    <reaction evidence="15">
        <text>Exonucleolytic cleavage (in the presence of ATP) in either 5'- to 3'- or 3'- to 5'-direction to yield 5'-phosphooligonucleotides.</text>
        <dbReference type="EC" id="3.1.11.5"/>
    </reaction>
</comment>
<feature type="region of interest" description="Nuclease activity, interacts with RecD and RecA" evidence="15">
    <location>
        <begin position="871"/>
        <end position="1145"/>
    </location>
</feature>
<dbReference type="PANTHER" id="PTHR11070">
    <property type="entry name" value="UVRD / RECB / PCRA DNA HELICASE FAMILY MEMBER"/>
    <property type="match status" value="1"/>
</dbReference>
<dbReference type="STRING" id="98804.BTSPAZIEG_0305"/>
<evidence type="ECO:0000256" key="14">
    <source>
        <dbReference type="ARBA" id="ARBA00048988"/>
    </source>
</evidence>
<keyword evidence="1 15" id="KW-0540">Nuclease</keyword>
<comment type="domain">
    <text evidence="15">The N-terminal DNA-binding domain is a ssDNA-dependent ATPase and has ATP-dependent 3'-5' helicase function. This domain interacts with RecC.</text>
</comment>
<keyword evidence="7 15" id="KW-0269">Exonuclease</keyword>
<evidence type="ECO:0000256" key="1">
    <source>
        <dbReference type="ARBA" id="ARBA00022722"/>
    </source>
</evidence>
<keyword evidence="10 15" id="KW-0238">DNA-binding</keyword>
<dbReference type="SUPFAM" id="SSF52980">
    <property type="entry name" value="Restriction endonuclease-like"/>
    <property type="match status" value="1"/>
</dbReference>
<organism evidence="19 20">
    <name type="scientific">Buchnera aphidicola subsp. Tuberolachnus salignus</name>
    <dbReference type="NCBI Taxonomy" id="98804"/>
    <lineage>
        <taxon>Bacteria</taxon>
        <taxon>Pseudomonadati</taxon>
        <taxon>Pseudomonadota</taxon>
        <taxon>Gammaproteobacteria</taxon>
        <taxon>Enterobacterales</taxon>
        <taxon>Erwiniaceae</taxon>
        <taxon>Buchnera</taxon>
    </lineage>
</organism>
<feature type="domain" description="UvrD-like helicase C-terminal" evidence="18">
    <location>
        <begin position="466"/>
        <end position="725"/>
    </location>
</feature>
<name>A0A160SWZ1_BUCTT</name>
<evidence type="ECO:0000259" key="17">
    <source>
        <dbReference type="PROSITE" id="PS51198"/>
    </source>
</evidence>
<keyword evidence="8 15" id="KW-0067">ATP-binding</keyword>
<keyword evidence="20" id="KW-1185">Reference proteome</keyword>
<comment type="subunit">
    <text evidence="15">Heterotrimer of RecB, RecC and RecD. All subunits contribute to DNA-binding. Interacts with RecA.</text>
</comment>
<dbReference type="PANTHER" id="PTHR11070:SF23">
    <property type="entry name" value="RECBCD ENZYME SUBUNIT RECB"/>
    <property type="match status" value="1"/>
</dbReference>
<keyword evidence="5 15" id="KW-0378">Hydrolase</keyword>
<dbReference type="InterPro" id="IPR038726">
    <property type="entry name" value="PDDEXK_AddAB-type"/>
</dbReference>
<evidence type="ECO:0000256" key="5">
    <source>
        <dbReference type="ARBA" id="ARBA00022801"/>
    </source>
</evidence>
<dbReference type="GO" id="GO:0009338">
    <property type="term" value="C:exodeoxyribonuclease V complex"/>
    <property type="evidence" value="ECO:0007669"/>
    <property type="project" value="TreeGrafter"/>
</dbReference>
<dbReference type="Pfam" id="PF00580">
    <property type="entry name" value="UvrD-helicase"/>
    <property type="match status" value="1"/>
</dbReference>
<dbReference type="InterPro" id="IPR000212">
    <property type="entry name" value="DNA_helicase_UvrD/REP"/>
</dbReference>
<dbReference type="Gene3D" id="3.90.320.10">
    <property type="match status" value="1"/>
</dbReference>
<dbReference type="InterPro" id="IPR014017">
    <property type="entry name" value="DNA_helicase_UvrD-like_C"/>
</dbReference>
<comment type="miscellaneous">
    <text evidence="15">In the RecBCD complex, RecB has a slow 3'-5' helicase, an exonuclease activity and loads RecA onto ssDNA, RecD has a fast 5'-3' helicase activity, while RecC stimulates the ATPase and processivity of the RecB helicase and contributes to recognition of the Chi site.</text>
</comment>
<comment type="cofactor">
    <cofactor evidence="15">
        <name>Mg(2+)</name>
        <dbReference type="ChEBI" id="CHEBI:18420"/>
    </cofactor>
    <text evidence="15">Binds 1 Mg(2+) ion per subunit.</text>
</comment>
<comment type="function">
    <text evidence="15">A helicase/nuclease that prepares dsDNA breaks (DSB) for recombinational DNA repair. Binds to DSBs and unwinds DNA via a highly rapid and processive ATP-dependent bidirectional helicase activity. Unwinds dsDNA until it encounters a Chi (crossover hotspot instigator) sequence from the 3' direction. Cuts ssDNA a few nucleotides 3' to the Chi site. The properties and activities of the enzyme are changed at Chi. The Chi-altered holoenzyme produces a long 3'-ssDNA overhang and facilitates RecA-binding to the ssDNA for homologous DNA recombination and repair. Holoenzyme degrades any linearized DNA that is unable to undergo homologous recombination. In the holoenzyme this subunit contributes ATPase, 3'-5' helicase, exonuclease activity and loads RecA onto ssDNA.</text>
</comment>
<dbReference type="Pfam" id="PF12705">
    <property type="entry name" value="PDDEXK_1"/>
    <property type="match status" value="1"/>
</dbReference>